<dbReference type="EMBL" id="CM047746">
    <property type="protein sequence ID" value="KAJ0020493.1"/>
    <property type="molecule type" value="Genomic_DNA"/>
</dbReference>
<reference evidence="2" key="1">
    <citation type="journal article" date="2023" name="G3 (Bethesda)">
        <title>Genome assembly and association tests identify interacting loci associated with vigor, precocity, and sex in interspecific pistachio rootstocks.</title>
        <authorList>
            <person name="Palmer W."/>
            <person name="Jacygrad E."/>
            <person name="Sagayaradj S."/>
            <person name="Cavanaugh K."/>
            <person name="Han R."/>
            <person name="Bertier L."/>
            <person name="Beede B."/>
            <person name="Kafkas S."/>
            <person name="Golino D."/>
            <person name="Preece J."/>
            <person name="Michelmore R."/>
        </authorList>
    </citation>
    <scope>NUCLEOTIDE SEQUENCE [LARGE SCALE GENOMIC DNA]</scope>
</reference>
<keyword evidence="2" id="KW-1185">Reference proteome</keyword>
<dbReference type="Proteomes" id="UP001163603">
    <property type="component" value="Chromosome 11"/>
</dbReference>
<organism evidence="1 2">
    <name type="scientific">Pistacia integerrima</name>
    <dbReference type="NCBI Taxonomy" id="434235"/>
    <lineage>
        <taxon>Eukaryota</taxon>
        <taxon>Viridiplantae</taxon>
        <taxon>Streptophyta</taxon>
        <taxon>Embryophyta</taxon>
        <taxon>Tracheophyta</taxon>
        <taxon>Spermatophyta</taxon>
        <taxon>Magnoliopsida</taxon>
        <taxon>eudicotyledons</taxon>
        <taxon>Gunneridae</taxon>
        <taxon>Pentapetalae</taxon>
        <taxon>rosids</taxon>
        <taxon>malvids</taxon>
        <taxon>Sapindales</taxon>
        <taxon>Anacardiaceae</taxon>
        <taxon>Pistacia</taxon>
    </lineage>
</organism>
<name>A0ACC0XNE9_9ROSI</name>
<evidence type="ECO:0000313" key="1">
    <source>
        <dbReference type="EMBL" id="KAJ0020493.1"/>
    </source>
</evidence>
<protein>
    <submittedName>
        <fullName evidence="1">Uncharacterized protein</fullName>
    </submittedName>
</protein>
<evidence type="ECO:0000313" key="2">
    <source>
        <dbReference type="Proteomes" id="UP001163603"/>
    </source>
</evidence>
<comment type="caution">
    <text evidence="1">The sequence shown here is derived from an EMBL/GenBank/DDBJ whole genome shotgun (WGS) entry which is preliminary data.</text>
</comment>
<sequence length="103" mass="12199">MKRMNVPGGITEVDLTKRRAEMDDLARFAVDEYNKEHHSKLKFVKVEKAMEQVVSGMMYYITLEANDEEKKYICVAKVWEKVWMQFRKLEDFQIKTVFNASAN</sequence>
<proteinExistence type="predicted"/>
<gene>
    <name evidence="1" type="ORF">Pint_31525</name>
</gene>
<accession>A0ACC0XNE9</accession>